<evidence type="ECO:0000313" key="2">
    <source>
        <dbReference type="EMBL" id="MFC4528956.1"/>
    </source>
</evidence>
<sequence>MIVLRPAAAGLPCATMWLKPNRALSRRDLRRVIGVLVALALTTAGLGAWQGNVFAPLFALVESFAVAFALGVAWRAGDRSERITLDESSLEVQSLPGRRSARFQTYWVRVQLRTGKGRARLLLTSHGQELEIGAFLADEERAELSRKLKVLLAAINDPQRR</sequence>
<keyword evidence="3" id="KW-1185">Reference proteome</keyword>
<comment type="caution">
    <text evidence="2">The sequence shown here is derived from an EMBL/GenBank/DDBJ whole genome shotgun (WGS) entry which is preliminary data.</text>
</comment>
<dbReference type="Pfam" id="PF10003">
    <property type="entry name" value="DUF2244"/>
    <property type="match status" value="1"/>
</dbReference>
<keyword evidence="1" id="KW-0472">Membrane</keyword>
<name>A0ABV9C7A8_9GAMM</name>
<keyword evidence="1" id="KW-0812">Transmembrane</keyword>
<organism evidence="2 3">
    <name type="scientific">Dyella halodurans</name>
    <dbReference type="NCBI Taxonomy" id="1920171"/>
    <lineage>
        <taxon>Bacteria</taxon>
        <taxon>Pseudomonadati</taxon>
        <taxon>Pseudomonadota</taxon>
        <taxon>Gammaproteobacteria</taxon>
        <taxon>Lysobacterales</taxon>
        <taxon>Rhodanobacteraceae</taxon>
        <taxon>Dyella</taxon>
    </lineage>
</organism>
<accession>A0ABV9C7A8</accession>
<dbReference type="EMBL" id="JBHSGA010000025">
    <property type="protein sequence ID" value="MFC4528956.1"/>
    <property type="molecule type" value="Genomic_DNA"/>
</dbReference>
<evidence type="ECO:0000313" key="3">
    <source>
        <dbReference type="Proteomes" id="UP001595961"/>
    </source>
</evidence>
<dbReference type="RefSeq" id="WP_323134941.1">
    <property type="nucleotide sequence ID" value="NZ_JAPDPF010000008.1"/>
</dbReference>
<proteinExistence type="predicted"/>
<keyword evidence="1" id="KW-1133">Transmembrane helix</keyword>
<protein>
    <submittedName>
        <fullName evidence="2">DUF2244 domain-containing protein</fullName>
    </submittedName>
</protein>
<dbReference type="Proteomes" id="UP001595961">
    <property type="component" value="Unassembled WGS sequence"/>
</dbReference>
<dbReference type="InterPro" id="IPR019253">
    <property type="entry name" value="DUF2244_TM"/>
</dbReference>
<reference evidence="3" key="1">
    <citation type="journal article" date="2019" name="Int. J. Syst. Evol. Microbiol.">
        <title>The Global Catalogue of Microorganisms (GCM) 10K type strain sequencing project: providing services to taxonomists for standard genome sequencing and annotation.</title>
        <authorList>
            <consortium name="The Broad Institute Genomics Platform"/>
            <consortium name="The Broad Institute Genome Sequencing Center for Infectious Disease"/>
            <person name="Wu L."/>
            <person name="Ma J."/>
        </authorList>
    </citation>
    <scope>NUCLEOTIDE SEQUENCE [LARGE SCALE GENOMIC DNA]</scope>
    <source>
        <strain evidence="3">CCM 4481</strain>
    </source>
</reference>
<evidence type="ECO:0000256" key="1">
    <source>
        <dbReference type="SAM" id="Phobius"/>
    </source>
</evidence>
<gene>
    <name evidence="2" type="ORF">ACFO5W_20095</name>
</gene>
<feature type="transmembrane region" description="Helical" evidence="1">
    <location>
        <begin position="32"/>
        <end position="49"/>
    </location>
</feature>
<feature type="transmembrane region" description="Helical" evidence="1">
    <location>
        <begin position="55"/>
        <end position="74"/>
    </location>
</feature>